<reference evidence="7" key="1">
    <citation type="submission" date="2019-10" db="EMBL/GenBank/DDBJ databases">
        <title>Draft genome sequece of Microseira wollei NIES-4236.</title>
        <authorList>
            <person name="Yamaguchi H."/>
            <person name="Suzuki S."/>
            <person name="Kawachi M."/>
        </authorList>
    </citation>
    <scope>NUCLEOTIDE SEQUENCE</scope>
    <source>
        <strain evidence="7">NIES-4236</strain>
    </source>
</reference>
<protein>
    <submittedName>
        <fullName evidence="7">Glycosyltransferase</fullName>
    </submittedName>
</protein>
<dbReference type="SUPFAM" id="SSF53756">
    <property type="entry name" value="UDP-Glycosyltransferase/glycogen phosphorylase"/>
    <property type="match status" value="1"/>
</dbReference>
<evidence type="ECO:0000259" key="6">
    <source>
        <dbReference type="Pfam" id="PF13439"/>
    </source>
</evidence>
<name>A0AAV3X539_9CYAN</name>
<dbReference type="PANTHER" id="PTHR12526:SF640">
    <property type="entry name" value="COLANIC ACID BIOSYNTHESIS GLYCOSYLTRANSFERASE WCAL-RELATED"/>
    <property type="match status" value="1"/>
</dbReference>
<comment type="caution">
    <text evidence="7">The sequence shown here is derived from an EMBL/GenBank/DDBJ whole genome shotgun (WGS) entry which is preliminary data.</text>
</comment>
<proteinExistence type="inferred from homology"/>
<feature type="region of interest" description="Disordered" evidence="4">
    <location>
        <begin position="412"/>
        <end position="432"/>
    </location>
</feature>
<evidence type="ECO:0000256" key="4">
    <source>
        <dbReference type="SAM" id="MobiDB-lite"/>
    </source>
</evidence>
<sequence>MKVAFIVGTFPVLSETFIINQIVGTIERGHEVDIYADEIGDTDKVHPDVIKYKLLERTYYLAKIPSNLFWRLVKGIGLLGLNLFKYPVSVARSLNVFKYGKQAISLWLLYTAIPNLKKSYDIIHCQFGTQSFRGIAFKTINSPEAKLVTTFRGHDISKFVREKGDRIYDELFKVGDFFLSNCDFFRRRVVQLGCDENKIVVVRSGLDCDKFTFQPRQFPRDGKVRIATTGRLVEKKGIEYSIRAVAKLAKAYPNLEYNIIGDGELKADFQRLIQELGVSHIVNLLGWKNEREIIEILDKSHIFIAPSVTAADGNQDAPINVLKEAMALGLPVISTDHGGIPELVEDGISGFLVPERDADALAEKLEELLQHPENWAKMGKAGRAYVETHYNLDKLNDDLVKIYQKLLTDNTSNNPVMTPEISQRSRLKPRRI</sequence>
<evidence type="ECO:0000313" key="8">
    <source>
        <dbReference type="Proteomes" id="UP001050975"/>
    </source>
</evidence>
<evidence type="ECO:0000313" key="7">
    <source>
        <dbReference type="EMBL" id="GET37218.1"/>
    </source>
</evidence>
<dbReference type="PANTHER" id="PTHR12526">
    <property type="entry name" value="GLYCOSYLTRANSFERASE"/>
    <property type="match status" value="1"/>
</dbReference>
<dbReference type="AlphaFoldDB" id="A0AAV3X539"/>
<dbReference type="InterPro" id="IPR001296">
    <property type="entry name" value="Glyco_trans_1"/>
</dbReference>
<feature type="domain" description="Glycosyltransferase subfamily 4-like N-terminal" evidence="6">
    <location>
        <begin position="15"/>
        <end position="209"/>
    </location>
</feature>
<feature type="domain" description="Glycosyl transferase family 1" evidence="5">
    <location>
        <begin position="216"/>
        <end position="383"/>
    </location>
</feature>
<dbReference type="Pfam" id="PF00534">
    <property type="entry name" value="Glycos_transf_1"/>
    <property type="match status" value="1"/>
</dbReference>
<dbReference type="Gene3D" id="3.40.50.2000">
    <property type="entry name" value="Glycogen Phosphorylase B"/>
    <property type="match status" value="2"/>
</dbReference>
<evidence type="ECO:0000256" key="1">
    <source>
        <dbReference type="ARBA" id="ARBA00009481"/>
    </source>
</evidence>
<keyword evidence="8" id="KW-1185">Reference proteome</keyword>
<keyword evidence="2" id="KW-0328">Glycosyltransferase</keyword>
<organism evidence="7 8">
    <name type="scientific">Microseira wollei NIES-4236</name>
    <dbReference type="NCBI Taxonomy" id="2530354"/>
    <lineage>
        <taxon>Bacteria</taxon>
        <taxon>Bacillati</taxon>
        <taxon>Cyanobacteriota</taxon>
        <taxon>Cyanophyceae</taxon>
        <taxon>Oscillatoriophycideae</taxon>
        <taxon>Aerosakkonematales</taxon>
        <taxon>Aerosakkonemataceae</taxon>
        <taxon>Microseira</taxon>
    </lineage>
</organism>
<dbReference type="Pfam" id="PF13439">
    <property type="entry name" value="Glyco_transf_4"/>
    <property type="match status" value="1"/>
</dbReference>
<dbReference type="RefSeq" id="WP_226578324.1">
    <property type="nucleotide sequence ID" value="NZ_BLAY01000024.1"/>
</dbReference>
<dbReference type="EMBL" id="BLAY01000024">
    <property type="protein sequence ID" value="GET37218.1"/>
    <property type="molecule type" value="Genomic_DNA"/>
</dbReference>
<keyword evidence="3" id="KW-0808">Transferase</keyword>
<comment type="similarity">
    <text evidence="1">Belongs to the glycosyltransferase group 1 family. Glycosyltransferase 4 subfamily.</text>
</comment>
<evidence type="ECO:0000256" key="3">
    <source>
        <dbReference type="ARBA" id="ARBA00022679"/>
    </source>
</evidence>
<gene>
    <name evidence="7" type="ORF">MiSe_19710</name>
</gene>
<evidence type="ECO:0000256" key="2">
    <source>
        <dbReference type="ARBA" id="ARBA00022676"/>
    </source>
</evidence>
<accession>A0AAV3X539</accession>
<dbReference type="InterPro" id="IPR028098">
    <property type="entry name" value="Glyco_trans_4-like_N"/>
</dbReference>
<dbReference type="GO" id="GO:0016757">
    <property type="term" value="F:glycosyltransferase activity"/>
    <property type="evidence" value="ECO:0007669"/>
    <property type="project" value="UniProtKB-KW"/>
</dbReference>
<dbReference type="Proteomes" id="UP001050975">
    <property type="component" value="Unassembled WGS sequence"/>
</dbReference>
<evidence type="ECO:0000259" key="5">
    <source>
        <dbReference type="Pfam" id="PF00534"/>
    </source>
</evidence>
<feature type="compositionally biased region" description="Polar residues" evidence="4">
    <location>
        <begin position="412"/>
        <end position="424"/>
    </location>
</feature>